<protein>
    <submittedName>
        <fullName evidence="2">Unannotated protein</fullName>
    </submittedName>
</protein>
<feature type="region of interest" description="Disordered" evidence="1">
    <location>
        <begin position="65"/>
        <end position="85"/>
    </location>
</feature>
<evidence type="ECO:0000256" key="1">
    <source>
        <dbReference type="SAM" id="MobiDB-lite"/>
    </source>
</evidence>
<organism evidence="2">
    <name type="scientific">freshwater metagenome</name>
    <dbReference type="NCBI Taxonomy" id="449393"/>
    <lineage>
        <taxon>unclassified sequences</taxon>
        <taxon>metagenomes</taxon>
        <taxon>ecological metagenomes</taxon>
    </lineage>
</organism>
<gene>
    <name evidence="2" type="ORF">UFOPK3662_03757</name>
</gene>
<reference evidence="2" key="1">
    <citation type="submission" date="2020-05" db="EMBL/GenBank/DDBJ databases">
        <authorList>
            <person name="Chiriac C."/>
            <person name="Salcher M."/>
            <person name="Ghai R."/>
            <person name="Kavagutti S V."/>
        </authorList>
    </citation>
    <scope>NUCLEOTIDE SEQUENCE</scope>
</reference>
<proteinExistence type="predicted"/>
<dbReference type="EMBL" id="CAFBMW010000056">
    <property type="protein sequence ID" value="CAB4965781.1"/>
    <property type="molecule type" value="Genomic_DNA"/>
</dbReference>
<accession>A0A6J7LC97</accession>
<evidence type="ECO:0000313" key="2">
    <source>
        <dbReference type="EMBL" id="CAB4965781.1"/>
    </source>
</evidence>
<sequence>MTIACPQEEGTTLAPTPYAALAVAMGFTTDFIGHIDITPSLNEAEQAYLSAFSLTRHYDRKEGPYYVSPNRYADQGDRDPERANQLAPGQPQIWCRWVPCWDGCCLALDGEEKIYQPTRWLDYLARHFLVPDAEASRSGLAVFEDFTFDHRLDGLVLGCRRDNKQLFAIRVEDSVITEEVLRPADARYLDYPPLPYEEVIDRDRRQSGRRRSAAKRLRSV</sequence>
<dbReference type="AlphaFoldDB" id="A0A6J7LC97"/>
<name>A0A6J7LC97_9ZZZZ</name>